<evidence type="ECO:0000256" key="3">
    <source>
        <dbReference type="ARBA" id="ARBA00022777"/>
    </source>
</evidence>
<dbReference type="InterPro" id="IPR017441">
    <property type="entry name" value="Protein_kinase_ATP_BS"/>
</dbReference>
<keyword evidence="6" id="KW-0723">Serine/threonine-protein kinase</keyword>
<evidence type="ECO:0000313" key="9">
    <source>
        <dbReference type="EnsemblPlants" id="Kaladp0039s0090.1.v1.1"/>
    </source>
</evidence>
<dbReference type="Gramene" id="Kaladp0039s0090.1.v1.1">
    <property type="protein sequence ID" value="Kaladp0039s0090.1.v1.1"/>
    <property type="gene ID" value="Kaladp0039s0090.v1.1"/>
</dbReference>
<dbReference type="EnsemblPlants" id="Kaladp0039s0090.1.v1.1">
    <property type="protein sequence ID" value="Kaladp0039s0090.1.v1.1"/>
    <property type="gene ID" value="Kaladp0039s0090.v1.1"/>
</dbReference>
<comment type="similarity">
    <text evidence="6">Belongs to the protein kinase superfamily.</text>
</comment>
<dbReference type="Proteomes" id="UP000594263">
    <property type="component" value="Unplaced"/>
</dbReference>
<dbReference type="InterPro" id="IPR008271">
    <property type="entry name" value="Ser/Thr_kinase_AS"/>
</dbReference>
<dbReference type="PANTHER" id="PTHR27001">
    <property type="entry name" value="OS01G0253100 PROTEIN"/>
    <property type="match status" value="1"/>
</dbReference>
<evidence type="ECO:0000256" key="2">
    <source>
        <dbReference type="ARBA" id="ARBA00022741"/>
    </source>
</evidence>
<dbReference type="Gene3D" id="1.10.510.10">
    <property type="entry name" value="Transferase(Phosphotransferase) domain 1"/>
    <property type="match status" value="1"/>
</dbReference>
<evidence type="ECO:0000259" key="8">
    <source>
        <dbReference type="PROSITE" id="PS50011"/>
    </source>
</evidence>
<dbReference type="SUPFAM" id="SSF56112">
    <property type="entry name" value="Protein kinase-like (PK-like)"/>
    <property type="match status" value="1"/>
</dbReference>
<dbReference type="GO" id="GO:0005524">
    <property type="term" value="F:ATP binding"/>
    <property type="evidence" value="ECO:0007669"/>
    <property type="project" value="UniProtKB-UniRule"/>
</dbReference>
<reference evidence="9" key="1">
    <citation type="submission" date="2021-01" db="UniProtKB">
        <authorList>
            <consortium name="EnsemblPlants"/>
        </authorList>
    </citation>
    <scope>IDENTIFICATION</scope>
</reference>
<dbReference type="InterPro" id="IPR000719">
    <property type="entry name" value="Prot_kinase_dom"/>
</dbReference>
<dbReference type="GO" id="GO:0004674">
    <property type="term" value="F:protein serine/threonine kinase activity"/>
    <property type="evidence" value="ECO:0007669"/>
    <property type="project" value="UniProtKB-KW"/>
</dbReference>
<evidence type="ECO:0000313" key="10">
    <source>
        <dbReference type="Proteomes" id="UP000594263"/>
    </source>
</evidence>
<name>A0A7N0TJG1_KALFE</name>
<protein>
    <recommendedName>
        <fullName evidence="8">Protein kinase domain-containing protein</fullName>
    </recommendedName>
</protein>
<sequence>MHSPPPRHPHSSKLPVQVEIMARMFTEEEIKQITNNFRNDLGGGSFGHVYQGQLSDGRLVAVKRIKIQGKNDDSKWRHEKLMLETFSEHRYFIQYMGYGVNKLGTEGYLVMQWLSMSLRDIVNFEDEVTELRHLTEVLAQIANAMDHIHQTKFGTDRSTYVYGDMKPDNVMLQKTNEGYQVKLIDLGSISKAGDQNFTYTNGYAAPEIFRGSRLSVKTDVYCLGMIMIDLFTRESTTNKERAAEENRAKKDKSKNRDAANEKLIKAQYMMHQHDHMFSKWFKVRSRADLESMKAISDIALDCTKRAGDQRPDMTEVERRLRELR</sequence>
<keyword evidence="3" id="KW-0418">Kinase</keyword>
<evidence type="ECO:0000256" key="5">
    <source>
        <dbReference type="PROSITE-ProRule" id="PRU10141"/>
    </source>
</evidence>
<dbReference type="Gene3D" id="3.30.200.20">
    <property type="entry name" value="Phosphorylase Kinase, domain 1"/>
    <property type="match status" value="1"/>
</dbReference>
<evidence type="ECO:0000256" key="4">
    <source>
        <dbReference type="ARBA" id="ARBA00022840"/>
    </source>
</evidence>
<proteinExistence type="inferred from homology"/>
<feature type="domain" description="Protein kinase" evidence="8">
    <location>
        <begin position="35"/>
        <end position="324"/>
    </location>
</feature>
<dbReference type="PROSITE" id="PS00108">
    <property type="entry name" value="PROTEIN_KINASE_ST"/>
    <property type="match status" value="1"/>
</dbReference>
<dbReference type="SMART" id="SM00220">
    <property type="entry name" value="S_TKc"/>
    <property type="match status" value="1"/>
</dbReference>
<keyword evidence="10" id="KW-1185">Reference proteome</keyword>
<dbReference type="InterPro" id="IPR011009">
    <property type="entry name" value="Kinase-like_dom_sf"/>
</dbReference>
<keyword evidence="4 5" id="KW-0067">ATP-binding</keyword>
<keyword evidence="1" id="KW-0808">Transferase</keyword>
<dbReference type="GO" id="GO:0005886">
    <property type="term" value="C:plasma membrane"/>
    <property type="evidence" value="ECO:0007669"/>
    <property type="project" value="TreeGrafter"/>
</dbReference>
<accession>A0A7N0TJG1</accession>
<evidence type="ECO:0000256" key="7">
    <source>
        <dbReference type="SAM" id="MobiDB-lite"/>
    </source>
</evidence>
<feature type="binding site" evidence="5">
    <location>
        <position position="63"/>
    </location>
    <ligand>
        <name>ATP</name>
        <dbReference type="ChEBI" id="CHEBI:30616"/>
    </ligand>
</feature>
<dbReference type="PANTHER" id="PTHR27001:SF931">
    <property type="entry name" value="OS11G0664100 PROTEIN"/>
    <property type="match status" value="1"/>
</dbReference>
<keyword evidence="2 5" id="KW-0547">Nucleotide-binding</keyword>
<organism evidence="9 10">
    <name type="scientific">Kalanchoe fedtschenkoi</name>
    <name type="common">Lavender scallops</name>
    <name type="synonym">South American air plant</name>
    <dbReference type="NCBI Taxonomy" id="63787"/>
    <lineage>
        <taxon>Eukaryota</taxon>
        <taxon>Viridiplantae</taxon>
        <taxon>Streptophyta</taxon>
        <taxon>Embryophyta</taxon>
        <taxon>Tracheophyta</taxon>
        <taxon>Spermatophyta</taxon>
        <taxon>Magnoliopsida</taxon>
        <taxon>eudicotyledons</taxon>
        <taxon>Gunneridae</taxon>
        <taxon>Pentapetalae</taxon>
        <taxon>Saxifragales</taxon>
        <taxon>Crassulaceae</taxon>
        <taxon>Kalanchoe</taxon>
    </lineage>
</organism>
<feature type="region of interest" description="Disordered" evidence="7">
    <location>
        <begin position="237"/>
        <end position="257"/>
    </location>
</feature>
<evidence type="ECO:0000256" key="6">
    <source>
        <dbReference type="RuleBase" id="RU000304"/>
    </source>
</evidence>
<evidence type="ECO:0000256" key="1">
    <source>
        <dbReference type="ARBA" id="ARBA00022679"/>
    </source>
</evidence>
<dbReference type="Pfam" id="PF00069">
    <property type="entry name" value="Pkinase"/>
    <property type="match status" value="1"/>
</dbReference>
<dbReference type="PROSITE" id="PS00107">
    <property type="entry name" value="PROTEIN_KINASE_ATP"/>
    <property type="match status" value="1"/>
</dbReference>
<dbReference type="PROSITE" id="PS50011">
    <property type="entry name" value="PROTEIN_KINASE_DOM"/>
    <property type="match status" value="1"/>
</dbReference>
<dbReference type="AlphaFoldDB" id="A0A7N0TJG1"/>